<geneLocation type="plasmid" evidence="1 2">
    <name>pSS37A-Re-2</name>
</geneLocation>
<proteinExistence type="predicted"/>
<dbReference type="Proteomes" id="UP001317629">
    <property type="component" value="Plasmid pSS37A-Re-2"/>
</dbReference>
<accession>A0ABN6VRV4</accession>
<reference evidence="1 2" key="1">
    <citation type="journal article" date="2023" name="Int. J. Syst. Evol. Microbiol.">
        <title>Methylocystis iwaonis sp. nov., a type II methane-oxidizing bacterium from surface soil of a rice paddy field in Japan, and emended description of the genus Methylocystis (ex Whittenbury et al. 1970) Bowman et al. 1993.</title>
        <authorList>
            <person name="Kaise H."/>
            <person name="Sawadogo J.B."/>
            <person name="Alam M.S."/>
            <person name="Ueno C."/>
            <person name="Dianou D."/>
            <person name="Shinjo R."/>
            <person name="Asakawa S."/>
        </authorList>
    </citation>
    <scope>NUCLEOTIDE SEQUENCE [LARGE SCALE GENOMIC DNA]</scope>
    <source>
        <strain evidence="1 2">SS37A-Re</strain>
    </source>
</reference>
<keyword evidence="1" id="KW-0614">Plasmid</keyword>
<protein>
    <submittedName>
        <fullName evidence="1">Uncharacterized protein</fullName>
    </submittedName>
</protein>
<name>A0ABN6VRV4_9HYPH</name>
<keyword evidence="2" id="KW-1185">Reference proteome</keyword>
<sequence length="63" mass="6946">MTNLEHAPMAHGVSPSNRPARILAGYLLNRKRGPLALRKMIQDDITRFIDLGARGYASELAEA</sequence>
<dbReference type="EMBL" id="AP027144">
    <property type="protein sequence ID" value="BDV36515.1"/>
    <property type="molecule type" value="Genomic_DNA"/>
</dbReference>
<organism evidence="1 2">
    <name type="scientific">Methylocystis iwaonis</name>
    <dbReference type="NCBI Taxonomy" id="2885079"/>
    <lineage>
        <taxon>Bacteria</taxon>
        <taxon>Pseudomonadati</taxon>
        <taxon>Pseudomonadota</taxon>
        <taxon>Alphaproteobacteria</taxon>
        <taxon>Hyphomicrobiales</taxon>
        <taxon>Methylocystaceae</taxon>
        <taxon>Methylocystis</taxon>
    </lineage>
</organism>
<evidence type="ECO:0000313" key="1">
    <source>
        <dbReference type="EMBL" id="BDV36515.1"/>
    </source>
</evidence>
<evidence type="ECO:0000313" key="2">
    <source>
        <dbReference type="Proteomes" id="UP001317629"/>
    </source>
</evidence>
<gene>
    <name evidence="1" type="ORF">SS37A_40450</name>
</gene>